<name>A0ABU7VQ33_9BACL</name>
<dbReference type="SUPFAM" id="SSF52172">
    <property type="entry name" value="CheY-like"/>
    <property type="match status" value="1"/>
</dbReference>
<dbReference type="PROSITE" id="PS50930">
    <property type="entry name" value="HTH_LYTTR"/>
    <property type="match status" value="1"/>
</dbReference>
<feature type="domain" description="Response regulatory" evidence="2">
    <location>
        <begin position="3"/>
        <end position="125"/>
    </location>
</feature>
<evidence type="ECO:0000259" key="3">
    <source>
        <dbReference type="PROSITE" id="PS50930"/>
    </source>
</evidence>
<dbReference type="InterPro" id="IPR001789">
    <property type="entry name" value="Sig_transdc_resp-reg_receiver"/>
</dbReference>
<gene>
    <name evidence="4" type="ORF">V3851_06185</name>
</gene>
<dbReference type="PANTHER" id="PTHR37299:SF1">
    <property type="entry name" value="STAGE 0 SPORULATION PROTEIN A HOMOLOG"/>
    <property type="match status" value="1"/>
</dbReference>
<dbReference type="Proteomes" id="UP001306950">
    <property type="component" value="Unassembled WGS sequence"/>
</dbReference>
<comment type="caution">
    <text evidence="4">The sequence shown here is derived from an EMBL/GenBank/DDBJ whole genome shotgun (WGS) entry which is preliminary data.</text>
</comment>
<dbReference type="Pfam" id="PF00072">
    <property type="entry name" value="Response_reg"/>
    <property type="match status" value="1"/>
</dbReference>
<dbReference type="InterPro" id="IPR046947">
    <property type="entry name" value="LytR-like"/>
</dbReference>
<dbReference type="PROSITE" id="PS50110">
    <property type="entry name" value="RESPONSE_REGULATORY"/>
    <property type="match status" value="1"/>
</dbReference>
<dbReference type="EMBL" id="JAZHPZ010000002">
    <property type="protein sequence ID" value="MEF2965418.1"/>
    <property type="molecule type" value="Genomic_DNA"/>
</dbReference>
<keyword evidence="5" id="KW-1185">Reference proteome</keyword>
<dbReference type="SMART" id="SM00448">
    <property type="entry name" value="REC"/>
    <property type="match status" value="1"/>
</dbReference>
<evidence type="ECO:0000313" key="4">
    <source>
        <dbReference type="EMBL" id="MEF2965418.1"/>
    </source>
</evidence>
<evidence type="ECO:0000259" key="2">
    <source>
        <dbReference type="PROSITE" id="PS50110"/>
    </source>
</evidence>
<keyword evidence="1" id="KW-0597">Phosphoprotein</keyword>
<dbReference type="InterPro" id="IPR011006">
    <property type="entry name" value="CheY-like_superfamily"/>
</dbReference>
<sequence>MLRIAVCDDDPEIHRQFRSFFARYGETLPLQFQVKYFQSGEDLLLHYGRHGRYAFHLLFMDVEMNGLSGIDTAQRIRGLPDHSVQIIFLTYFPQYMADSFSVQPYHFEMKPVSYESLKSLVERATGYINAAIRRHIAIKTIDGEVMIPASRVIAAVKAGKLHVKIITMHQDYLSTLTLTELSAKLDAGFYQIHRSAIVNLEHIHKFKANRVVMCNKESFPLGRSRKKGVTEAYVRFRLDQFDERGYMR</sequence>
<dbReference type="Gene3D" id="3.40.50.2300">
    <property type="match status" value="1"/>
</dbReference>
<dbReference type="RefSeq" id="WP_331845649.1">
    <property type="nucleotide sequence ID" value="NZ_JAZHPZ010000002.1"/>
</dbReference>
<dbReference type="GO" id="GO:0003677">
    <property type="term" value="F:DNA binding"/>
    <property type="evidence" value="ECO:0007669"/>
    <property type="project" value="UniProtKB-KW"/>
</dbReference>
<accession>A0ABU7VQ33</accession>
<proteinExistence type="predicted"/>
<dbReference type="InterPro" id="IPR007492">
    <property type="entry name" value="LytTR_DNA-bd_dom"/>
</dbReference>
<dbReference type="Pfam" id="PF04397">
    <property type="entry name" value="LytTR"/>
    <property type="match status" value="1"/>
</dbReference>
<organism evidence="4 5">
    <name type="scientific">Paenibacillus haidiansis</name>
    <dbReference type="NCBI Taxonomy" id="1574488"/>
    <lineage>
        <taxon>Bacteria</taxon>
        <taxon>Bacillati</taxon>
        <taxon>Bacillota</taxon>
        <taxon>Bacilli</taxon>
        <taxon>Bacillales</taxon>
        <taxon>Paenibacillaceae</taxon>
        <taxon>Paenibacillus</taxon>
    </lineage>
</organism>
<evidence type="ECO:0000313" key="5">
    <source>
        <dbReference type="Proteomes" id="UP001306950"/>
    </source>
</evidence>
<protein>
    <submittedName>
        <fullName evidence="4">LytTR family DNA-binding domain-containing protein</fullName>
    </submittedName>
</protein>
<reference evidence="4 5" key="1">
    <citation type="submission" date="2024-02" db="EMBL/GenBank/DDBJ databases">
        <title>A nitrogen-fixing paenibacillus bacterium.</title>
        <authorList>
            <person name="Zhang W.L."/>
            <person name="Chen S.F."/>
        </authorList>
    </citation>
    <scope>NUCLEOTIDE SEQUENCE [LARGE SCALE GENOMIC DNA]</scope>
    <source>
        <strain evidence="4 5">M1</strain>
    </source>
</reference>
<dbReference type="SMART" id="SM00850">
    <property type="entry name" value="LytTR"/>
    <property type="match status" value="1"/>
</dbReference>
<keyword evidence="4" id="KW-0238">DNA-binding</keyword>
<feature type="modified residue" description="4-aspartylphosphate" evidence="1">
    <location>
        <position position="61"/>
    </location>
</feature>
<feature type="domain" description="HTH LytTR-type" evidence="3">
    <location>
        <begin position="162"/>
        <end position="203"/>
    </location>
</feature>
<dbReference type="Gene3D" id="2.40.50.1020">
    <property type="entry name" value="LytTr DNA-binding domain"/>
    <property type="match status" value="1"/>
</dbReference>
<evidence type="ECO:0000256" key="1">
    <source>
        <dbReference type="PROSITE-ProRule" id="PRU00169"/>
    </source>
</evidence>
<dbReference type="PANTHER" id="PTHR37299">
    <property type="entry name" value="TRANSCRIPTIONAL REGULATOR-RELATED"/>
    <property type="match status" value="1"/>
</dbReference>